<keyword evidence="4" id="KW-1185">Reference proteome</keyword>
<evidence type="ECO:0000313" key="3">
    <source>
        <dbReference type="EMBL" id="PGH56474.1"/>
    </source>
</evidence>
<dbReference type="Proteomes" id="UP000225379">
    <property type="component" value="Unassembled WGS sequence"/>
</dbReference>
<evidence type="ECO:0000313" key="4">
    <source>
        <dbReference type="Proteomes" id="UP000225379"/>
    </source>
</evidence>
<dbReference type="PANTHER" id="PTHR24216:SF65">
    <property type="entry name" value="PAXILLIN-LIKE PROTEIN 1"/>
    <property type="match status" value="1"/>
</dbReference>
<name>A0A2B8B5B6_9PROT</name>
<proteinExistence type="predicted"/>
<feature type="signal peptide" evidence="2">
    <location>
        <begin position="1"/>
        <end position="29"/>
    </location>
</feature>
<gene>
    <name evidence="3" type="ORF">CRT60_16245</name>
</gene>
<comment type="caution">
    <text evidence="3">The sequence shown here is derived from an EMBL/GenBank/DDBJ whole genome shotgun (WGS) entry which is preliminary data.</text>
</comment>
<feature type="region of interest" description="Disordered" evidence="1">
    <location>
        <begin position="402"/>
        <end position="470"/>
    </location>
</feature>
<feature type="compositionally biased region" description="Low complexity" evidence="1">
    <location>
        <begin position="63"/>
        <end position="96"/>
    </location>
</feature>
<sequence length="470" mass="48517">MDYLVMTARFAASLSALLLLGVASAPAMAELVPVQPTIPPAAYYGLPEPEAEIVVPGGPVQDAKPGNAPNSGPNAGPGKPAAGPSASAPAKPDGPGELIESWDGGAAKKKDGSFAYCVAEGEFTSGHVLMFARSPKGETNIGIGIPGADLPKGGEWPVTIEVDKKLKRERTAVASQPDMLVVSNGKDDELINALMGGNELVVSSASDRIVFKLAGTKKVLSDLKTCVDKGGNVPPIKVAAGRPADKERKNRLPEGLDSLLTAAGVHDAELVPMDKIPQDRRPADVAWRFGPIVGGIRERAVGEGARIDELSDSFAEAMKQRCEGTPTVVLNQSEQAGAVWLRTGSVDCAMPQGKLHVTLNFLLSQRRLFTVIFHEAGEPDVQLADKVRDNLAQVLRRAGVAPAPVPTTDAPPAQPAPAQSAPAQPAPAPAAPGQPAPTQAAPAPAAPAATPAAPVPPTVKPQSKPQPSKP</sequence>
<feature type="region of interest" description="Disordered" evidence="1">
    <location>
        <begin position="55"/>
        <end position="104"/>
    </location>
</feature>
<feature type="compositionally biased region" description="Pro residues" evidence="1">
    <location>
        <begin position="424"/>
        <end position="435"/>
    </location>
</feature>
<feature type="compositionally biased region" description="Low complexity" evidence="1">
    <location>
        <begin position="460"/>
        <end position="470"/>
    </location>
</feature>
<evidence type="ECO:0000256" key="2">
    <source>
        <dbReference type="SAM" id="SignalP"/>
    </source>
</evidence>
<keyword evidence="2" id="KW-0732">Signal</keyword>
<organism evidence="3 4">
    <name type="scientific">Azospirillum palustre</name>
    <dbReference type="NCBI Taxonomy" id="2044885"/>
    <lineage>
        <taxon>Bacteria</taxon>
        <taxon>Pseudomonadati</taxon>
        <taxon>Pseudomonadota</taxon>
        <taxon>Alphaproteobacteria</taxon>
        <taxon>Rhodospirillales</taxon>
        <taxon>Azospirillaceae</taxon>
        <taxon>Azospirillum</taxon>
    </lineage>
</organism>
<feature type="compositionally biased region" description="Low complexity" evidence="1">
    <location>
        <begin position="436"/>
        <end position="452"/>
    </location>
</feature>
<reference evidence="4" key="1">
    <citation type="submission" date="2017-10" db="EMBL/GenBank/DDBJ databases">
        <authorList>
            <person name="Kravchenko I.K."/>
            <person name="Grouzdev D.S."/>
        </authorList>
    </citation>
    <scope>NUCLEOTIDE SEQUENCE [LARGE SCALE GENOMIC DNA]</scope>
    <source>
        <strain evidence="4">B2</strain>
    </source>
</reference>
<dbReference type="PANTHER" id="PTHR24216">
    <property type="entry name" value="PAXILLIN-RELATED"/>
    <property type="match status" value="1"/>
</dbReference>
<feature type="chain" id="PRO_5013355844" evidence="2">
    <location>
        <begin position="30"/>
        <end position="470"/>
    </location>
</feature>
<protein>
    <submittedName>
        <fullName evidence="3">Uncharacterized protein</fullName>
    </submittedName>
</protein>
<feature type="compositionally biased region" description="Low complexity" evidence="1">
    <location>
        <begin position="402"/>
        <end position="423"/>
    </location>
</feature>
<dbReference type="AlphaFoldDB" id="A0A2B8B5B6"/>
<accession>A0A2B8B5B6</accession>
<evidence type="ECO:0000256" key="1">
    <source>
        <dbReference type="SAM" id="MobiDB-lite"/>
    </source>
</evidence>
<dbReference type="EMBL" id="PDKW01000041">
    <property type="protein sequence ID" value="PGH56474.1"/>
    <property type="molecule type" value="Genomic_DNA"/>
</dbReference>